<keyword evidence="4" id="KW-1185">Reference proteome</keyword>
<evidence type="ECO:0000259" key="2">
    <source>
        <dbReference type="Pfam" id="PF00248"/>
    </source>
</evidence>
<dbReference type="GO" id="GO:0005829">
    <property type="term" value="C:cytosol"/>
    <property type="evidence" value="ECO:0007669"/>
    <property type="project" value="TreeGrafter"/>
</dbReference>
<keyword evidence="1" id="KW-0560">Oxidoreductase</keyword>
<dbReference type="PANTHER" id="PTHR43364">
    <property type="entry name" value="NADH-SPECIFIC METHYLGLYOXAL REDUCTASE-RELATED"/>
    <property type="match status" value="1"/>
</dbReference>
<dbReference type="Proteomes" id="UP000537161">
    <property type="component" value="Unassembled WGS sequence"/>
</dbReference>
<dbReference type="GO" id="GO:0016491">
    <property type="term" value="F:oxidoreductase activity"/>
    <property type="evidence" value="ECO:0007669"/>
    <property type="project" value="UniProtKB-KW"/>
</dbReference>
<accession>A0A7W9B9M2</accession>
<dbReference type="PANTHER" id="PTHR43364:SF4">
    <property type="entry name" value="NAD(P)-LINKED OXIDOREDUCTASE SUPERFAMILY PROTEIN"/>
    <property type="match status" value="1"/>
</dbReference>
<evidence type="ECO:0000313" key="4">
    <source>
        <dbReference type="Proteomes" id="UP000537161"/>
    </source>
</evidence>
<sequence length="192" mass="20750">MPAWVVSRAQTFADLRGLVPITAMQLEYSLVQRSIEREHLPLSRAHNIGVMAWSPLAGGILTGKYTRGGSGNGTKRMDSMQLQPLDERNRRIAGALDAIADSLGATSGQVALAWMMSRGVIPIVGATNPEQLSENLAATAIRLDEKTLAALDTESAFDAGHPYGMLEWDMPIALGYGGMFDQIDIPLFPGRR</sequence>
<organism evidence="3 4">
    <name type="scientific">Sphingopyxis panaciterrulae</name>
    <dbReference type="NCBI Taxonomy" id="462372"/>
    <lineage>
        <taxon>Bacteria</taxon>
        <taxon>Pseudomonadati</taxon>
        <taxon>Pseudomonadota</taxon>
        <taxon>Alphaproteobacteria</taxon>
        <taxon>Sphingomonadales</taxon>
        <taxon>Sphingomonadaceae</taxon>
        <taxon>Sphingopyxis</taxon>
    </lineage>
</organism>
<reference evidence="3 4" key="1">
    <citation type="submission" date="2020-08" db="EMBL/GenBank/DDBJ databases">
        <title>Genomic Encyclopedia of Type Strains, Phase IV (KMG-IV): sequencing the most valuable type-strain genomes for metagenomic binning, comparative biology and taxonomic classification.</title>
        <authorList>
            <person name="Goeker M."/>
        </authorList>
    </citation>
    <scope>NUCLEOTIDE SEQUENCE [LARGE SCALE GENOMIC DNA]</scope>
    <source>
        <strain evidence="3 4">DSM 27163</strain>
    </source>
</reference>
<name>A0A7W9B9M2_9SPHN</name>
<dbReference type="EMBL" id="JACIJH010000027">
    <property type="protein sequence ID" value="MBB5708740.1"/>
    <property type="molecule type" value="Genomic_DNA"/>
</dbReference>
<evidence type="ECO:0000313" key="3">
    <source>
        <dbReference type="EMBL" id="MBB5708740.1"/>
    </source>
</evidence>
<dbReference type="InterPro" id="IPR036812">
    <property type="entry name" value="NAD(P)_OxRdtase_dom_sf"/>
</dbReference>
<proteinExistence type="predicted"/>
<protein>
    <submittedName>
        <fullName evidence="3">Aryl-alcohol dehydrogenase-like predicted oxidoreductase</fullName>
    </submittedName>
</protein>
<feature type="domain" description="NADP-dependent oxidoreductase" evidence="2">
    <location>
        <begin position="6"/>
        <end position="152"/>
    </location>
</feature>
<dbReference type="InterPro" id="IPR023210">
    <property type="entry name" value="NADP_OxRdtase_dom"/>
</dbReference>
<gene>
    <name evidence="3" type="ORF">FHR21_004135</name>
</gene>
<dbReference type="AlphaFoldDB" id="A0A7W9B9M2"/>
<dbReference type="Pfam" id="PF00248">
    <property type="entry name" value="Aldo_ket_red"/>
    <property type="match status" value="1"/>
</dbReference>
<comment type="caution">
    <text evidence="3">The sequence shown here is derived from an EMBL/GenBank/DDBJ whole genome shotgun (WGS) entry which is preliminary data.</text>
</comment>
<evidence type="ECO:0000256" key="1">
    <source>
        <dbReference type="ARBA" id="ARBA00023002"/>
    </source>
</evidence>
<dbReference type="SUPFAM" id="SSF51430">
    <property type="entry name" value="NAD(P)-linked oxidoreductase"/>
    <property type="match status" value="1"/>
</dbReference>
<dbReference type="InterPro" id="IPR050523">
    <property type="entry name" value="AKR_Detox_Biosynth"/>
</dbReference>
<dbReference type="Gene3D" id="3.20.20.100">
    <property type="entry name" value="NADP-dependent oxidoreductase domain"/>
    <property type="match status" value="1"/>
</dbReference>